<dbReference type="PROSITE" id="PS50005">
    <property type="entry name" value="TPR"/>
    <property type="match status" value="1"/>
</dbReference>
<dbReference type="SUPFAM" id="SSF48452">
    <property type="entry name" value="TPR-like"/>
    <property type="match status" value="1"/>
</dbReference>
<organism evidence="9 10">
    <name type="scientific">Methylocaldum marinum</name>
    <dbReference type="NCBI Taxonomy" id="1432792"/>
    <lineage>
        <taxon>Bacteria</taxon>
        <taxon>Pseudomonadati</taxon>
        <taxon>Pseudomonadota</taxon>
        <taxon>Gammaproteobacteria</taxon>
        <taxon>Methylococcales</taxon>
        <taxon>Methylococcaceae</taxon>
        <taxon>Methylocaldum</taxon>
    </lineage>
</organism>
<keyword evidence="2" id="KW-0812">Transmembrane</keyword>
<dbReference type="OrthoDB" id="9766687at2"/>
<comment type="similarity">
    <text evidence="7">Belongs to the Tom70 family.</text>
</comment>
<evidence type="ECO:0000256" key="8">
    <source>
        <dbReference type="PROSITE-ProRule" id="PRU00339"/>
    </source>
</evidence>
<dbReference type="Gene3D" id="1.25.40.10">
    <property type="entry name" value="Tetratricopeptide repeat domain"/>
    <property type="match status" value="2"/>
</dbReference>
<dbReference type="InterPro" id="IPR011990">
    <property type="entry name" value="TPR-like_helical_dom_sf"/>
</dbReference>
<comment type="subcellular location">
    <subcellularLocation>
        <location evidence="1">Membrane</location>
        <topology evidence="1">Single-pass membrane protein</topology>
    </subcellularLocation>
</comment>
<dbReference type="KEGG" id="mmai:sS8_3164"/>
<keyword evidence="4 8" id="KW-0802">TPR repeat</keyword>
<protein>
    <submittedName>
        <fullName evidence="9">Uncharacterized protein</fullName>
    </submittedName>
</protein>
<dbReference type="AlphaFoldDB" id="A0A250KU10"/>
<dbReference type="PANTHER" id="PTHR46208:SF1">
    <property type="entry name" value="MITOCHONDRIAL IMPORT RECEPTOR SUBUNIT TOM70"/>
    <property type="match status" value="1"/>
</dbReference>
<dbReference type="Proteomes" id="UP000266313">
    <property type="component" value="Chromosome"/>
</dbReference>
<evidence type="ECO:0000256" key="3">
    <source>
        <dbReference type="ARBA" id="ARBA00022737"/>
    </source>
</evidence>
<keyword evidence="5" id="KW-1133">Transmembrane helix</keyword>
<dbReference type="RefSeq" id="WP_119630372.1">
    <property type="nucleotide sequence ID" value="NZ_AP017928.1"/>
</dbReference>
<dbReference type="GO" id="GO:0016020">
    <property type="term" value="C:membrane"/>
    <property type="evidence" value="ECO:0007669"/>
    <property type="project" value="UniProtKB-SubCell"/>
</dbReference>
<reference evidence="9 10" key="1">
    <citation type="submission" date="2016-12" db="EMBL/GenBank/DDBJ databases">
        <title>Genome sequencing of Methylocaldum marinum.</title>
        <authorList>
            <person name="Takeuchi M."/>
            <person name="Kamagata Y."/>
            <person name="Hiraoka S."/>
            <person name="Oshima K."/>
            <person name="Hattori M."/>
            <person name="Iwasaki W."/>
        </authorList>
    </citation>
    <scope>NUCLEOTIDE SEQUENCE [LARGE SCALE GENOMIC DNA]</scope>
    <source>
        <strain evidence="9 10">S8</strain>
    </source>
</reference>
<gene>
    <name evidence="9" type="ORF">sS8_3164</name>
</gene>
<keyword evidence="10" id="KW-1185">Reference proteome</keyword>
<evidence type="ECO:0000256" key="4">
    <source>
        <dbReference type="ARBA" id="ARBA00022803"/>
    </source>
</evidence>
<evidence type="ECO:0000313" key="9">
    <source>
        <dbReference type="EMBL" id="BBA35107.1"/>
    </source>
</evidence>
<keyword evidence="3" id="KW-0677">Repeat</keyword>
<sequence length="271" mass="29996">MRTRAILFTALLGYAGIALSHGDVHERIRDLDHELAHHPKNAELLIKRGRLFLEDGHADEARDDFARAIKSAPKRIEALYHLAQAQLMLNQPQAALASVQRFLRKAGNDAARARGLVLSGEILSASDQPLAAAEAYLAAVKLSKEVKPDHVLYAADAFRSAGKTGKAMEVLDDGIARLGPLHVLAERALMLEMEEGRYESALQRVDRMLASRQRVPFLLYKKGLILKALTRSDESRRTFSAALREIDALPGSRKQIRAVENLRTSLLAELN</sequence>
<keyword evidence="6" id="KW-0472">Membrane</keyword>
<dbReference type="Pfam" id="PF13432">
    <property type="entry name" value="TPR_16"/>
    <property type="match status" value="1"/>
</dbReference>
<dbReference type="InterPro" id="IPR019734">
    <property type="entry name" value="TPR_rpt"/>
</dbReference>
<evidence type="ECO:0000313" key="10">
    <source>
        <dbReference type="Proteomes" id="UP000266313"/>
    </source>
</evidence>
<accession>A0A250KU10</accession>
<name>A0A250KU10_9GAMM</name>
<evidence type="ECO:0000256" key="2">
    <source>
        <dbReference type="ARBA" id="ARBA00022692"/>
    </source>
</evidence>
<evidence type="ECO:0000256" key="7">
    <source>
        <dbReference type="ARBA" id="ARBA00038030"/>
    </source>
</evidence>
<evidence type="ECO:0000256" key="6">
    <source>
        <dbReference type="ARBA" id="ARBA00023136"/>
    </source>
</evidence>
<evidence type="ECO:0000256" key="1">
    <source>
        <dbReference type="ARBA" id="ARBA00004167"/>
    </source>
</evidence>
<dbReference type="SMART" id="SM00028">
    <property type="entry name" value="TPR"/>
    <property type="match status" value="4"/>
</dbReference>
<proteinExistence type="inferred from homology"/>
<dbReference type="PANTHER" id="PTHR46208">
    <property type="entry name" value="MITOCHONDRIAL IMPORT RECEPTOR SUBUNIT TOM70"/>
    <property type="match status" value="1"/>
</dbReference>
<evidence type="ECO:0000256" key="5">
    <source>
        <dbReference type="ARBA" id="ARBA00022989"/>
    </source>
</evidence>
<feature type="repeat" description="TPR" evidence="8">
    <location>
        <begin position="42"/>
        <end position="75"/>
    </location>
</feature>
<dbReference type="EMBL" id="AP017928">
    <property type="protein sequence ID" value="BBA35107.1"/>
    <property type="molecule type" value="Genomic_DNA"/>
</dbReference>